<name>A0ABV9U5E2_9ACTN</name>
<dbReference type="SUPFAM" id="SSF46894">
    <property type="entry name" value="C-terminal effector domain of the bipartite response regulators"/>
    <property type="match status" value="1"/>
</dbReference>
<dbReference type="Pfam" id="PF00196">
    <property type="entry name" value="GerE"/>
    <property type="match status" value="1"/>
</dbReference>
<evidence type="ECO:0000313" key="5">
    <source>
        <dbReference type="EMBL" id="MFC4910117.1"/>
    </source>
</evidence>
<evidence type="ECO:0000256" key="3">
    <source>
        <dbReference type="SAM" id="MobiDB-lite"/>
    </source>
</evidence>
<dbReference type="InterPro" id="IPR036388">
    <property type="entry name" value="WH-like_DNA-bd_sf"/>
</dbReference>
<dbReference type="Proteomes" id="UP001595872">
    <property type="component" value="Unassembled WGS sequence"/>
</dbReference>
<evidence type="ECO:0000313" key="6">
    <source>
        <dbReference type="Proteomes" id="UP001595872"/>
    </source>
</evidence>
<protein>
    <submittedName>
        <fullName evidence="5">AAA family ATPase</fullName>
    </submittedName>
</protein>
<dbReference type="InterPro" id="IPR027417">
    <property type="entry name" value="P-loop_NTPase"/>
</dbReference>
<dbReference type="Gene3D" id="3.40.50.300">
    <property type="entry name" value="P-loop containing nucleotide triphosphate hydrolases"/>
    <property type="match status" value="1"/>
</dbReference>
<keyword evidence="1" id="KW-0547">Nucleotide-binding</keyword>
<dbReference type="InterPro" id="IPR000792">
    <property type="entry name" value="Tscrpt_reg_LuxR_C"/>
</dbReference>
<feature type="compositionally biased region" description="Gly residues" evidence="3">
    <location>
        <begin position="881"/>
        <end position="892"/>
    </location>
</feature>
<evidence type="ECO:0000259" key="4">
    <source>
        <dbReference type="PROSITE" id="PS50043"/>
    </source>
</evidence>
<feature type="region of interest" description="Disordered" evidence="3">
    <location>
        <begin position="874"/>
        <end position="895"/>
    </location>
</feature>
<proteinExistence type="predicted"/>
<dbReference type="InterPro" id="IPR016032">
    <property type="entry name" value="Sig_transdc_resp-reg_C-effctor"/>
</dbReference>
<sequence>MVLMRDGAGDGAGACADRAGDGGPDVGVTSLIGRDAELARVLASCRPDGDGPRELLVLGKAGAGKTALLEAAARRLRAEGALVLRAQGDEAESRYSFACLHQLLLPLLRDLDALPAHLREPLDIAFGMVAAERPPDPLPLRIAVLTLLTGAARRRPVVLVVDDVQHFDRDSADVLGFVTRRLADPGIAVLLAARGDVPPPQVTAETPVLALPPLPERAAAGLLDAQPRPPAGRARLELLRQAEGNPLAIIELSRAAAGSRRSAPSGNRLSRVQETFAARLRTLPEATRRAVLYAAAAEGGDLATVTRAAGHDPDLTVWRPAEDAGLVTVTGERVVFRHPLVRAAAYRIAPAHLRRQAHHDLAAALRDDADRSAWHRAAACVGDDESVAAELEAAAGRAAARGGWFAAARALERAAECTPGEAERARRYGRALSAADQVGDPVWVRDLHERLARLTGDPDVLGAAARGTAMALSLAGRQREAVELLTGVLDRRPPRDGRTVLSLTSVLGAVAFQSGLPEARRRLPEFLAKVRVEPGSPARFEDLSDDACALVELPVRASASSASDAALLLDPSRPSPLRKPLDGPDEVMRLLTLGSVAWHADESDLCVESFRTAFAGLRAGGAMGQGAPCLVPMAASLLDTGRWDEADALLAEIATLAAVHHLTYIAVDAAALRATLDALRGRPRPLDDRLWTAVPLAENRVTHAYLLRAASAQAEAADDLEGAYRHLRGLYADGEFLHPMLSPRSIVDLADLAVRTGRPEDAAPLVEAVRADAGERPTARMAMLLHHATALLDDSSDAEHHYRLATVNPAGQQWPLHRARARLHYARWLRRRRRPSEARPLLSAALDAFTRLGAVRPAEETSAELRATGLSAAASGRTRSGVGGGARGGGGVVSDAPAGDPLSALTAQQQQIVRLAAQGLANREIAERLMLSPRTVGSHLYQAYPKLGVSRRHQLREIVERG</sequence>
<feature type="domain" description="HTH luxR-type" evidence="4">
    <location>
        <begin position="898"/>
        <end position="962"/>
    </location>
</feature>
<dbReference type="PANTHER" id="PTHR16305:SF35">
    <property type="entry name" value="TRANSCRIPTIONAL ACTIVATOR DOMAIN"/>
    <property type="match status" value="1"/>
</dbReference>
<dbReference type="SUPFAM" id="SSF52540">
    <property type="entry name" value="P-loop containing nucleoside triphosphate hydrolases"/>
    <property type="match status" value="1"/>
</dbReference>
<dbReference type="Gene3D" id="1.10.10.10">
    <property type="entry name" value="Winged helix-like DNA-binding domain superfamily/Winged helix DNA-binding domain"/>
    <property type="match status" value="1"/>
</dbReference>
<gene>
    <name evidence="5" type="ORF">ACFPCY_22570</name>
</gene>
<dbReference type="PROSITE" id="PS50043">
    <property type="entry name" value="HTH_LUXR_2"/>
    <property type="match status" value="1"/>
</dbReference>
<keyword evidence="2" id="KW-0067">ATP-binding</keyword>
<dbReference type="SMART" id="SM00421">
    <property type="entry name" value="HTH_LUXR"/>
    <property type="match status" value="1"/>
</dbReference>
<dbReference type="SMART" id="SM00382">
    <property type="entry name" value="AAA"/>
    <property type="match status" value="1"/>
</dbReference>
<keyword evidence="6" id="KW-1185">Reference proteome</keyword>
<dbReference type="InterPro" id="IPR003593">
    <property type="entry name" value="AAA+_ATPase"/>
</dbReference>
<comment type="caution">
    <text evidence="5">The sequence shown here is derived from an EMBL/GenBank/DDBJ whole genome shotgun (WGS) entry which is preliminary data.</text>
</comment>
<evidence type="ECO:0000256" key="1">
    <source>
        <dbReference type="ARBA" id="ARBA00022741"/>
    </source>
</evidence>
<dbReference type="CDD" id="cd06170">
    <property type="entry name" value="LuxR_C_like"/>
    <property type="match status" value="1"/>
</dbReference>
<dbReference type="InterPro" id="IPR041664">
    <property type="entry name" value="AAA_16"/>
</dbReference>
<dbReference type="PANTHER" id="PTHR16305">
    <property type="entry name" value="TESTICULAR SOLUBLE ADENYLYL CYCLASE"/>
    <property type="match status" value="1"/>
</dbReference>
<accession>A0ABV9U5E2</accession>
<organism evidence="5 6">
    <name type="scientific">Actinomadura gamaensis</name>
    <dbReference type="NCBI Taxonomy" id="1763541"/>
    <lineage>
        <taxon>Bacteria</taxon>
        <taxon>Bacillati</taxon>
        <taxon>Actinomycetota</taxon>
        <taxon>Actinomycetes</taxon>
        <taxon>Streptosporangiales</taxon>
        <taxon>Thermomonosporaceae</taxon>
        <taxon>Actinomadura</taxon>
    </lineage>
</organism>
<evidence type="ECO:0000256" key="2">
    <source>
        <dbReference type="ARBA" id="ARBA00022840"/>
    </source>
</evidence>
<reference evidence="6" key="1">
    <citation type="journal article" date="2019" name="Int. J. Syst. Evol. Microbiol.">
        <title>The Global Catalogue of Microorganisms (GCM) 10K type strain sequencing project: providing services to taxonomists for standard genome sequencing and annotation.</title>
        <authorList>
            <consortium name="The Broad Institute Genomics Platform"/>
            <consortium name="The Broad Institute Genome Sequencing Center for Infectious Disease"/>
            <person name="Wu L."/>
            <person name="Ma J."/>
        </authorList>
    </citation>
    <scope>NUCLEOTIDE SEQUENCE [LARGE SCALE GENOMIC DNA]</scope>
    <source>
        <strain evidence="6">KLKA75</strain>
    </source>
</reference>
<dbReference type="Pfam" id="PF13191">
    <property type="entry name" value="AAA_16"/>
    <property type="match status" value="1"/>
</dbReference>
<dbReference type="EMBL" id="JBHSIT010000006">
    <property type="protein sequence ID" value="MFC4910117.1"/>
    <property type="molecule type" value="Genomic_DNA"/>
</dbReference>
<dbReference type="PRINTS" id="PR00038">
    <property type="entry name" value="HTHLUXR"/>
</dbReference>